<protein>
    <submittedName>
        <fullName evidence="2">HAD-IIIC family phosphatase</fullName>
    </submittedName>
</protein>
<dbReference type="Gene3D" id="3.40.50.1000">
    <property type="entry name" value="HAD superfamily/HAD-like"/>
    <property type="match status" value="1"/>
</dbReference>
<dbReference type="InterPro" id="IPR023214">
    <property type="entry name" value="HAD_sf"/>
</dbReference>
<name>A0ABT3WL72_9PROT</name>
<evidence type="ECO:0000313" key="3">
    <source>
        <dbReference type="Proteomes" id="UP001165575"/>
    </source>
</evidence>
<comment type="caution">
    <text evidence="2">The sequence shown here is derived from an EMBL/GenBank/DDBJ whole genome shotgun (WGS) entry which is preliminary data.</text>
</comment>
<feature type="region of interest" description="Disordered" evidence="1">
    <location>
        <begin position="589"/>
        <end position="614"/>
    </location>
</feature>
<reference evidence="2 3" key="1">
    <citation type="submission" date="2022-07" db="EMBL/GenBank/DDBJ databases">
        <title>Bombella genomes.</title>
        <authorList>
            <person name="Harer L."/>
            <person name="Styblova S."/>
            <person name="Ehrmann M."/>
        </authorList>
    </citation>
    <scope>NUCLEOTIDE SEQUENCE [LARGE SCALE GENOMIC DNA]</scope>
    <source>
        <strain evidence="2 3">TMW 2.2556</strain>
    </source>
</reference>
<dbReference type="NCBIfam" id="TIGR01686">
    <property type="entry name" value="FkbH"/>
    <property type="match status" value="1"/>
</dbReference>
<dbReference type="Proteomes" id="UP001165575">
    <property type="component" value="Unassembled WGS sequence"/>
</dbReference>
<dbReference type="EMBL" id="JANIDX010000002">
    <property type="protein sequence ID" value="MCX5619428.1"/>
    <property type="molecule type" value="Genomic_DNA"/>
</dbReference>
<dbReference type="InterPro" id="IPR010037">
    <property type="entry name" value="FkbH_domain"/>
</dbReference>
<organism evidence="2 3">
    <name type="scientific">Bombella pollinis</name>
    <dbReference type="NCBI Taxonomy" id="2967337"/>
    <lineage>
        <taxon>Bacteria</taxon>
        <taxon>Pseudomonadati</taxon>
        <taxon>Pseudomonadota</taxon>
        <taxon>Alphaproteobacteria</taxon>
        <taxon>Acetobacterales</taxon>
        <taxon>Acetobacteraceae</taxon>
        <taxon>Bombella</taxon>
    </lineage>
</organism>
<proteinExistence type="predicted"/>
<dbReference type="NCBIfam" id="TIGR01681">
    <property type="entry name" value="HAD-SF-IIIC"/>
    <property type="match status" value="1"/>
</dbReference>
<keyword evidence="3" id="KW-1185">Reference proteome</keyword>
<accession>A0ABT3WL72</accession>
<dbReference type="RefSeq" id="WP_155573362.1">
    <property type="nucleotide sequence ID" value="NZ_JANIDX010000002.1"/>
</dbReference>
<dbReference type="SUPFAM" id="SSF56784">
    <property type="entry name" value="HAD-like"/>
    <property type="match status" value="1"/>
</dbReference>
<evidence type="ECO:0000256" key="1">
    <source>
        <dbReference type="SAM" id="MobiDB-lite"/>
    </source>
</evidence>
<gene>
    <name evidence="2" type="ORF">NQF89_03185</name>
</gene>
<evidence type="ECO:0000313" key="2">
    <source>
        <dbReference type="EMBL" id="MCX5619428.1"/>
    </source>
</evidence>
<dbReference type="InterPro" id="IPR036412">
    <property type="entry name" value="HAD-like_sf"/>
</dbReference>
<dbReference type="InterPro" id="IPR010033">
    <property type="entry name" value="HAD_SF_ppase_IIIC"/>
</dbReference>
<sequence>MSEAVRLLIWDMDETFWKGTLAEEGIIAGSDSSEIVVSLTERGIMNSICSKNDFESVKTQLEAMGVWDHFVFPSIDWSSKGKRVAEIIQKMQLRPEAVMFIDDNATNREEVRQACPGIQVEDEHFIAQILESDLFKGKDDKEKTRLKQYKLQEQKYADREGNGDAALDDYEFLRKSNIQVEIIYDLTDHKERVAELLNRTNQLNFTKKRLSENKAEALYDVERMVEHTGTFNHMAVVRVRDNYGDYGIVGFFHVVQNATDNFLVHFCFSCRTLGMHIETWVYRYLGKPYLEVQGEVANDPTTDTAPVDWVQLTSFDSDGEAVPLEQADYPILMGGGCDVDSIRHYVKDCSSDITVFTNTVRHGFLIRRDHSSMVRISVEGCEQEKTTLRQCGYQAEDFFPSLKPLEDAAWGLVVFSFWADAGFQIYRLPDSEHTATYCPPQVAYGNFQEFYEDDFLRMGGPRSELRHYRFAKANLRPLGVIDEERHKENLRAILRKVPAHCDVVLFTLPSKVPDLYPDSGILERHNTVAFWQYEVSEEFPNVRCVNFDQFIQSPEDAHTYDHFGRVVYLRAGQYLKDLYQKKLRELHEASVSEQDEGPSSVKEKDVSPDDLAVQ</sequence>